<sequence>MKFKFLLASLVLGLSSTAMAGGAQDAIDAAKKAQKEAAAVGMEWRDMGKTIKKAEEAAKDGKEKKAIKLANIVVMQSKESLKQAELAKTAGPRF</sequence>
<keyword evidence="1" id="KW-0732">Signal</keyword>
<evidence type="ECO:0000256" key="1">
    <source>
        <dbReference type="SAM" id="SignalP"/>
    </source>
</evidence>
<dbReference type="RefSeq" id="WP_131904995.1">
    <property type="nucleotide sequence ID" value="NZ_BAAAFU010000008.1"/>
</dbReference>
<name>A0A4R1F5W3_9GAMM</name>
<evidence type="ECO:0000313" key="2">
    <source>
        <dbReference type="EMBL" id="TCJ89363.1"/>
    </source>
</evidence>
<evidence type="ECO:0008006" key="4">
    <source>
        <dbReference type="Google" id="ProtNLM"/>
    </source>
</evidence>
<proteinExistence type="predicted"/>
<keyword evidence="3" id="KW-1185">Reference proteome</keyword>
<dbReference type="AlphaFoldDB" id="A0A4R1F5W3"/>
<feature type="signal peptide" evidence="1">
    <location>
        <begin position="1"/>
        <end position="20"/>
    </location>
</feature>
<evidence type="ECO:0000313" key="3">
    <source>
        <dbReference type="Proteomes" id="UP000294887"/>
    </source>
</evidence>
<gene>
    <name evidence="2" type="ORF">EV695_1227</name>
</gene>
<dbReference type="Proteomes" id="UP000294887">
    <property type="component" value="Unassembled WGS sequence"/>
</dbReference>
<organism evidence="2 3">
    <name type="scientific">Cocleimonas flava</name>
    <dbReference type="NCBI Taxonomy" id="634765"/>
    <lineage>
        <taxon>Bacteria</taxon>
        <taxon>Pseudomonadati</taxon>
        <taxon>Pseudomonadota</taxon>
        <taxon>Gammaproteobacteria</taxon>
        <taxon>Thiotrichales</taxon>
        <taxon>Thiotrichaceae</taxon>
        <taxon>Cocleimonas</taxon>
    </lineage>
</organism>
<feature type="chain" id="PRO_5020643749" description="SoxXA-binding protein SoxK" evidence="1">
    <location>
        <begin position="21"/>
        <end position="94"/>
    </location>
</feature>
<reference evidence="2 3" key="1">
    <citation type="submission" date="2019-03" db="EMBL/GenBank/DDBJ databases">
        <title>Genomic Encyclopedia of Type Strains, Phase IV (KMG-IV): sequencing the most valuable type-strain genomes for metagenomic binning, comparative biology and taxonomic classification.</title>
        <authorList>
            <person name="Goeker M."/>
        </authorList>
    </citation>
    <scope>NUCLEOTIDE SEQUENCE [LARGE SCALE GENOMIC DNA]</scope>
    <source>
        <strain evidence="2 3">DSM 24830</strain>
    </source>
</reference>
<dbReference type="EMBL" id="SMFQ01000002">
    <property type="protein sequence ID" value="TCJ89363.1"/>
    <property type="molecule type" value="Genomic_DNA"/>
</dbReference>
<comment type="caution">
    <text evidence="2">The sequence shown here is derived from an EMBL/GenBank/DDBJ whole genome shotgun (WGS) entry which is preliminary data.</text>
</comment>
<protein>
    <recommendedName>
        <fullName evidence="4">SoxXA-binding protein SoxK</fullName>
    </recommendedName>
</protein>
<accession>A0A4R1F5W3</accession>